<evidence type="ECO:0000259" key="2">
    <source>
        <dbReference type="Pfam" id="PF21294"/>
    </source>
</evidence>
<dbReference type="Pfam" id="PF21294">
    <property type="entry name" value="Polysacc_lyase_14"/>
    <property type="match status" value="1"/>
</dbReference>
<dbReference type="HOGENOM" id="CLU_049744_2_0_1"/>
<dbReference type="Gene3D" id="2.60.120.200">
    <property type="match status" value="1"/>
</dbReference>
<evidence type="ECO:0000313" key="4">
    <source>
        <dbReference type="Proteomes" id="UP000015241"/>
    </source>
</evidence>
<evidence type="ECO:0000313" key="3">
    <source>
        <dbReference type="EMBL" id="EPS97702.1"/>
    </source>
</evidence>
<dbReference type="InterPro" id="IPR048958">
    <property type="entry name" value="Polysacc_lyase_14"/>
</dbReference>
<feature type="region of interest" description="Disordered" evidence="1">
    <location>
        <begin position="27"/>
        <end position="54"/>
    </location>
</feature>
<feature type="domain" description="Polysaccharide lyase 14" evidence="2">
    <location>
        <begin position="50"/>
        <end position="263"/>
    </location>
</feature>
<protein>
    <recommendedName>
        <fullName evidence="2">Polysaccharide lyase 14 domain-containing protein</fullName>
    </recommendedName>
</protein>
<dbReference type="STRING" id="743788.S8DYU3"/>
<dbReference type="PANTHER" id="PTHR40124:SF1">
    <property type="entry name" value="DISAGGREGATASE RELATED REPEAT PROTEIN"/>
    <property type="match status" value="1"/>
</dbReference>
<feature type="compositionally biased region" description="Low complexity" evidence="1">
    <location>
        <begin position="32"/>
        <end position="54"/>
    </location>
</feature>
<evidence type="ECO:0000256" key="1">
    <source>
        <dbReference type="SAM" id="MobiDB-lite"/>
    </source>
</evidence>
<organism evidence="3 4">
    <name type="scientific">Fomitopsis schrenkii</name>
    <name type="common">Brown rot fungus</name>
    <dbReference type="NCBI Taxonomy" id="2126942"/>
    <lineage>
        <taxon>Eukaryota</taxon>
        <taxon>Fungi</taxon>
        <taxon>Dikarya</taxon>
        <taxon>Basidiomycota</taxon>
        <taxon>Agaricomycotina</taxon>
        <taxon>Agaricomycetes</taxon>
        <taxon>Polyporales</taxon>
        <taxon>Fomitopsis</taxon>
    </lineage>
</organism>
<dbReference type="Proteomes" id="UP000015241">
    <property type="component" value="Unassembled WGS sequence"/>
</dbReference>
<name>S8DYU3_FOMSC</name>
<reference evidence="3 4" key="1">
    <citation type="journal article" date="2012" name="Science">
        <title>The Paleozoic origin of enzymatic lignin decomposition reconstructed from 31 fungal genomes.</title>
        <authorList>
            <person name="Floudas D."/>
            <person name="Binder M."/>
            <person name="Riley R."/>
            <person name="Barry K."/>
            <person name="Blanchette R.A."/>
            <person name="Henrissat B."/>
            <person name="Martinez A.T."/>
            <person name="Otillar R."/>
            <person name="Spatafora J.W."/>
            <person name="Yadav J.S."/>
            <person name="Aerts A."/>
            <person name="Benoit I."/>
            <person name="Boyd A."/>
            <person name="Carlson A."/>
            <person name="Copeland A."/>
            <person name="Coutinho P.M."/>
            <person name="de Vries R.P."/>
            <person name="Ferreira P."/>
            <person name="Findley K."/>
            <person name="Foster B."/>
            <person name="Gaskell J."/>
            <person name="Glotzer D."/>
            <person name="Gorecki P."/>
            <person name="Heitman J."/>
            <person name="Hesse C."/>
            <person name="Hori C."/>
            <person name="Igarashi K."/>
            <person name="Jurgens J.A."/>
            <person name="Kallen N."/>
            <person name="Kersten P."/>
            <person name="Kohler A."/>
            <person name="Kuees U."/>
            <person name="Kumar T.K.A."/>
            <person name="Kuo A."/>
            <person name="LaButti K."/>
            <person name="Larrondo L.F."/>
            <person name="Lindquist E."/>
            <person name="Ling A."/>
            <person name="Lombard V."/>
            <person name="Lucas S."/>
            <person name="Lundell T."/>
            <person name="Martin R."/>
            <person name="McLaughlin D.J."/>
            <person name="Morgenstern I."/>
            <person name="Morin E."/>
            <person name="Murat C."/>
            <person name="Nagy L.G."/>
            <person name="Nolan M."/>
            <person name="Ohm R.A."/>
            <person name="Patyshakuliyeva A."/>
            <person name="Rokas A."/>
            <person name="Ruiz-Duenas F.J."/>
            <person name="Sabat G."/>
            <person name="Salamov A."/>
            <person name="Samejima M."/>
            <person name="Schmutz J."/>
            <person name="Slot J.C."/>
            <person name="St John F."/>
            <person name="Stenlid J."/>
            <person name="Sun H."/>
            <person name="Sun S."/>
            <person name="Syed K."/>
            <person name="Tsang A."/>
            <person name="Wiebenga A."/>
            <person name="Young D."/>
            <person name="Pisabarro A."/>
            <person name="Eastwood D.C."/>
            <person name="Martin F."/>
            <person name="Cullen D."/>
            <person name="Grigoriev I.V."/>
            <person name="Hibbett D.S."/>
        </authorList>
    </citation>
    <scope>NUCLEOTIDE SEQUENCE</scope>
    <source>
        <strain evidence="4">FP-58527</strain>
    </source>
</reference>
<keyword evidence="4" id="KW-1185">Reference proteome</keyword>
<dbReference type="eggNOG" id="ENOG502RZA4">
    <property type="taxonomic scope" value="Eukaryota"/>
</dbReference>
<proteinExistence type="predicted"/>
<dbReference type="OrthoDB" id="2395160at2759"/>
<dbReference type="EMBL" id="KE504173">
    <property type="protein sequence ID" value="EPS97702.1"/>
    <property type="molecule type" value="Genomic_DNA"/>
</dbReference>
<accession>S8DYU3</accession>
<gene>
    <name evidence="3" type="ORF">FOMPIDRAFT_110269</name>
</gene>
<sequence>MSPSDATSYLMSNWGLSGGKIQNGGSNLAFVDDPFPDTSTTSSADPASNSTSSPVLQVTYPAGSYSHDTGGAQFYALFGNSSNDSSTSWGSMLLTYEVAFDVDFDWVKGGKLPGLRGGQDEYGCSGGQAANGTNCFSSRMMWRTDGDGEIYAYVVESKKFCDTPNLMCNDDGYGTSIDRGVFDFEAGAWNRVTMLVQLNDPNDKANGQVEMYYNNVRAISLSNLQFRTSADVNIGGLFFSTFFGGSNSSWATPNTTHTYFRDFQLWAGTVASNGTTSSGLRLQPDHSSGFLLSWGMVFVGLLCYVL</sequence>
<dbReference type="AlphaFoldDB" id="S8DYU3"/>
<dbReference type="InParanoid" id="S8DYU3"/>
<dbReference type="PANTHER" id="PTHR40124">
    <property type="match status" value="1"/>
</dbReference>